<dbReference type="RefSeq" id="WP_210654041.1">
    <property type="nucleotide sequence ID" value="NZ_JAGKQQ010000001.1"/>
</dbReference>
<gene>
    <name evidence="1" type="ORF">J8F10_11945</name>
</gene>
<dbReference type="EMBL" id="JAGKQQ010000001">
    <property type="protein sequence ID" value="MBP3955997.1"/>
    <property type="molecule type" value="Genomic_DNA"/>
</dbReference>
<reference evidence="1 2" key="1">
    <citation type="submission" date="2021-04" db="EMBL/GenBank/DDBJ databases">
        <authorList>
            <person name="Ivanova A."/>
        </authorList>
    </citation>
    <scope>NUCLEOTIDE SEQUENCE [LARGE SCALE GENOMIC DNA]</scope>
    <source>
        <strain evidence="1 2">G18</strain>
    </source>
</reference>
<sequence length="96" mass="10616">MGGEEGRRVALLIEDMNDAKGNQKRTVEMFVKGTKPPDPKKLAPYDYAVQGKPAIAGETATCKVRIDKPTGEKVGEVEWTFEKEGDKWKIKTAPLP</sequence>
<protein>
    <recommendedName>
        <fullName evidence="3">DUF4878 domain-containing protein</fullName>
    </recommendedName>
</protein>
<accession>A0ABS5BQL1</accession>
<evidence type="ECO:0008006" key="3">
    <source>
        <dbReference type="Google" id="ProtNLM"/>
    </source>
</evidence>
<keyword evidence="2" id="KW-1185">Reference proteome</keyword>
<dbReference type="Proteomes" id="UP000676565">
    <property type="component" value="Unassembled WGS sequence"/>
</dbReference>
<proteinExistence type="predicted"/>
<evidence type="ECO:0000313" key="2">
    <source>
        <dbReference type="Proteomes" id="UP000676565"/>
    </source>
</evidence>
<organism evidence="1 2">
    <name type="scientific">Gemmata palustris</name>
    <dbReference type="NCBI Taxonomy" id="2822762"/>
    <lineage>
        <taxon>Bacteria</taxon>
        <taxon>Pseudomonadati</taxon>
        <taxon>Planctomycetota</taxon>
        <taxon>Planctomycetia</taxon>
        <taxon>Gemmatales</taxon>
        <taxon>Gemmataceae</taxon>
        <taxon>Gemmata</taxon>
    </lineage>
</organism>
<comment type="caution">
    <text evidence="1">The sequence shown here is derived from an EMBL/GenBank/DDBJ whole genome shotgun (WGS) entry which is preliminary data.</text>
</comment>
<name>A0ABS5BQL1_9BACT</name>
<evidence type="ECO:0000313" key="1">
    <source>
        <dbReference type="EMBL" id="MBP3955997.1"/>
    </source>
</evidence>